<dbReference type="Gene3D" id="1.10.287.560">
    <property type="entry name" value="Histidine kinase CheA-like, homodimeric domain"/>
    <property type="match status" value="1"/>
</dbReference>
<dbReference type="SUPFAM" id="SSF52172">
    <property type="entry name" value="CheY-like"/>
    <property type="match status" value="1"/>
</dbReference>
<dbReference type="InterPro" id="IPR004358">
    <property type="entry name" value="Sig_transdc_His_kin-like_C"/>
</dbReference>
<dbReference type="PROSITE" id="PS50110">
    <property type="entry name" value="RESPONSE_REGULATORY"/>
    <property type="match status" value="1"/>
</dbReference>
<evidence type="ECO:0000259" key="13">
    <source>
        <dbReference type="PROSITE" id="PS50851"/>
    </source>
</evidence>
<dbReference type="GO" id="GO:0000155">
    <property type="term" value="F:phosphorelay sensor kinase activity"/>
    <property type="evidence" value="ECO:0007669"/>
    <property type="project" value="InterPro"/>
</dbReference>
<dbReference type="PANTHER" id="PTHR43395">
    <property type="entry name" value="SENSOR HISTIDINE KINASE CHEA"/>
    <property type="match status" value="1"/>
</dbReference>
<protein>
    <recommendedName>
        <fullName evidence="2">histidine kinase</fullName>
        <ecNumber evidence="2">2.7.13.3</ecNumber>
    </recommendedName>
</protein>
<dbReference type="CDD" id="cd00088">
    <property type="entry name" value="HPT"/>
    <property type="match status" value="1"/>
</dbReference>
<dbReference type="SUPFAM" id="SSF47384">
    <property type="entry name" value="Homodimeric domain of signal transducing histidine kinase"/>
    <property type="match status" value="1"/>
</dbReference>
<evidence type="ECO:0000256" key="7">
    <source>
        <dbReference type="PROSITE-ProRule" id="PRU00110"/>
    </source>
</evidence>
<dbReference type="Gene3D" id="2.30.30.40">
    <property type="entry name" value="SH3 Domains"/>
    <property type="match status" value="1"/>
</dbReference>
<dbReference type="GO" id="GO:0005737">
    <property type="term" value="C:cytoplasm"/>
    <property type="evidence" value="ECO:0007669"/>
    <property type="project" value="InterPro"/>
</dbReference>
<dbReference type="SMART" id="SM00260">
    <property type="entry name" value="CheW"/>
    <property type="match status" value="1"/>
</dbReference>
<dbReference type="InterPro" id="IPR008207">
    <property type="entry name" value="Sig_transdc_His_kin_Hpt_dom"/>
</dbReference>
<keyword evidence="9" id="KW-0175">Coiled coil</keyword>
<accession>A0AA96WK84</accession>
<feature type="domain" description="Histidine kinase" evidence="11">
    <location>
        <begin position="466"/>
        <end position="700"/>
    </location>
</feature>
<dbReference type="PRINTS" id="PR00344">
    <property type="entry name" value="BCTRLSENSOR"/>
</dbReference>
<dbReference type="Pfam" id="PF01584">
    <property type="entry name" value="CheW"/>
    <property type="match status" value="1"/>
</dbReference>
<evidence type="ECO:0000256" key="2">
    <source>
        <dbReference type="ARBA" id="ARBA00012438"/>
    </source>
</evidence>
<evidence type="ECO:0000256" key="10">
    <source>
        <dbReference type="SAM" id="MobiDB-lite"/>
    </source>
</evidence>
<feature type="domain" description="Response regulatory" evidence="12">
    <location>
        <begin position="884"/>
        <end position="1001"/>
    </location>
</feature>
<dbReference type="PROSITE" id="PS50894">
    <property type="entry name" value="HPT"/>
    <property type="match status" value="1"/>
</dbReference>
<feature type="modified residue" description="Phosphohistidine" evidence="7">
    <location>
        <position position="46"/>
    </location>
</feature>
<dbReference type="Pfam" id="PF02895">
    <property type="entry name" value="H-kinase_dim"/>
    <property type="match status" value="1"/>
</dbReference>
<dbReference type="Pfam" id="PF01627">
    <property type="entry name" value="Hpt"/>
    <property type="match status" value="1"/>
</dbReference>
<keyword evidence="5" id="KW-0418">Kinase</keyword>
<dbReference type="InterPro" id="IPR037006">
    <property type="entry name" value="CheA-like_homodim_sf"/>
</dbReference>
<feature type="coiled-coil region" evidence="9">
    <location>
        <begin position="475"/>
        <end position="509"/>
    </location>
</feature>
<evidence type="ECO:0000256" key="4">
    <source>
        <dbReference type="ARBA" id="ARBA00022679"/>
    </source>
</evidence>
<dbReference type="Pfam" id="PF02518">
    <property type="entry name" value="HATPase_c"/>
    <property type="match status" value="1"/>
</dbReference>
<dbReference type="Gene3D" id="3.40.50.2300">
    <property type="match status" value="1"/>
</dbReference>
<dbReference type="InterPro" id="IPR004105">
    <property type="entry name" value="CheA-like_dim"/>
</dbReference>
<evidence type="ECO:0000256" key="3">
    <source>
        <dbReference type="ARBA" id="ARBA00022553"/>
    </source>
</evidence>
<feature type="domain" description="CheW-like" evidence="13">
    <location>
        <begin position="702"/>
        <end position="844"/>
    </location>
</feature>
<dbReference type="FunFam" id="3.30.565.10:FF:000016">
    <property type="entry name" value="Chemotaxis protein CheA, putative"/>
    <property type="match status" value="1"/>
</dbReference>
<reference evidence="15" key="1">
    <citation type="submission" date="2020-05" db="EMBL/GenBank/DDBJ databases">
        <authorList>
            <person name="Zhu T."/>
            <person name="Keshari N."/>
            <person name="Lu X."/>
        </authorList>
    </citation>
    <scope>NUCLEOTIDE SEQUENCE</scope>
    <source>
        <strain evidence="15">NK1-12</strain>
    </source>
</reference>
<dbReference type="InterPro" id="IPR036097">
    <property type="entry name" value="HisK_dim/P_sf"/>
</dbReference>
<dbReference type="InterPro" id="IPR005467">
    <property type="entry name" value="His_kinase_dom"/>
</dbReference>
<dbReference type="PANTHER" id="PTHR43395:SF1">
    <property type="entry name" value="CHEMOTAXIS PROTEIN CHEA"/>
    <property type="match status" value="1"/>
</dbReference>
<dbReference type="Gene3D" id="3.30.565.10">
    <property type="entry name" value="Histidine kinase-like ATPase, C-terminal domain"/>
    <property type="match status" value="1"/>
</dbReference>
<dbReference type="InterPro" id="IPR036061">
    <property type="entry name" value="CheW-like_dom_sf"/>
</dbReference>
<organism evidence="15">
    <name type="scientific">Leptolyngbya sp. NK1-12</name>
    <dbReference type="NCBI Taxonomy" id="2547451"/>
    <lineage>
        <taxon>Bacteria</taxon>
        <taxon>Bacillati</taxon>
        <taxon>Cyanobacteriota</taxon>
        <taxon>Cyanophyceae</taxon>
        <taxon>Leptolyngbyales</taxon>
        <taxon>Leptolyngbyaceae</taxon>
        <taxon>Leptolyngbya group</taxon>
        <taxon>Leptolyngbya</taxon>
    </lineage>
</organism>
<keyword evidence="6" id="KW-0902">Two-component regulatory system</keyword>
<dbReference type="InterPro" id="IPR011006">
    <property type="entry name" value="CheY-like_superfamily"/>
</dbReference>
<comment type="catalytic activity">
    <reaction evidence="1">
        <text>ATP + protein L-histidine = ADP + protein N-phospho-L-histidine.</text>
        <dbReference type="EC" id="2.7.13.3"/>
    </reaction>
</comment>
<dbReference type="SUPFAM" id="SSF55874">
    <property type="entry name" value="ATPase domain of HSP90 chaperone/DNA topoisomerase II/histidine kinase"/>
    <property type="match status" value="1"/>
</dbReference>
<evidence type="ECO:0000313" key="15">
    <source>
        <dbReference type="EMBL" id="WNZ26650.1"/>
    </source>
</evidence>
<dbReference type="EMBL" id="CP053586">
    <property type="protein sequence ID" value="WNZ26650.1"/>
    <property type="molecule type" value="Genomic_DNA"/>
</dbReference>
<dbReference type="EC" id="2.7.13.3" evidence="2"/>
<dbReference type="AlphaFoldDB" id="A0AA96WK84"/>
<name>A0AA96WK84_9CYAN</name>
<feature type="modified residue" description="4-aspartylphosphate" evidence="8">
    <location>
        <position position="934"/>
    </location>
</feature>
<evidence type="ECO:0000256" key="1">
    <source>
        <dbReference type="ARBA" id="ARBA00000085"/>
    </source>
</evidence>
<dbReference type="SUPFAM" id="SSF47226">
    <property type="entry name" value="Histidine-containing phosphotransfer domain, HPT domain"/>
    <property type="match status" value="1"/>
</dbReference>
<keyword evidence="4" id="KW-0808">Transferase</keyword>
<evidence type="ECO:0000259" key="14">
    <source>
        <dbReference type="PROSITE" id="PS50894"/>
    </source>
</evidence>
<dbReference type="InterPro" id="IPR036641">
    <property type="entry name" value="HPT_dom_sf"/>
</dbReference>
<dbReference type="InterPro" id="IPR036890">
    <property type="entry name" value="HATPase_C_sf"/>
</dbReference>
<dbReference type="SMART" id="SM00073">
    <property type="entry name" value="HPT"/>
    <property type="match status" value="1"/>
</dbReference>
<evidence type="ECO:0000259" key="12">
    <source>
        <dbReference type="PROSITE" id="PS50110"/>
    </source>
</evidence>
<dbReference type="Pfam" id="PF00072">
    <property type="entry name" value="Response_reg"/>
    <property type="match status" value="1"/>
</dbReference>
<dbReference type="SMART" id="SM00387">
    <property type="entry name" value="HATPase_c"/>
    <property type="match status" value="1"/>
</dbReference>
<evidence type="ECO:0000259" key="11">
    <source>
        <dbReference type="PROSITE" id="PS50109"/>
    </source>
</evidence>
<evidence type="ECO:0000256" key="9">
    <source>
        <dbReference type="SAM" id="Coils"/>
    </source>
</evidence>
<gene>
    <name evidence="15" type="ORF">HJG54_16930</name>
</gene>
<evidence type="ECO:0000256" key="8">
    <source>
        <dbReference type="PROSITE-ProRule" id="PRU00169"/>
    </source>
</evidence>
<dbReference type="InterPro" id="IPR002545">
    <property type="entry name" value="CheW-lke_dom"/>
</dbReference>
<dbReference type="SUPFAM" id="SSF50341">
    <property type="entry name" value="CheW-like"/>
    <property type="match status" value="1"/>
</dbReference>
<dbReference type="CDD" id="cd16916">
    <property type="entry name" value="HATPase_CheA-like"/>
    <property type="match status" value="1"/>
</dbReference>
<evidence type="ECO:0000256" key="5">
    <source>
        <dbReference type="ARBA" id="ARBA00022777"/>
    </source>
</evidence>
<dbReference type="PROSITE" id="PS50109">
    <property type="entry name" value="HIS_KIN"/>
    <property type="match status" value="1"/>
</dbReference>
<dbReference type="InterPro" id="IPR003594">
    <property type="entry name" value="HATPase_dom"/>
</dbReference>
<proteinExistence type="predicted"/>
<dbReference type="Gene3D" id="1.20.120.160">
    <property type="entry name" value="HPT domain"/>
    <property type="match status" value="1"/>
</dbReference>
<keyword evidence="3 8" id="KW-0597">Phosphoprotein</keyword>
<dbReference type="InterPro" id="IPR001789">
    <property type="entry name" value="Sig_transdc_resp-reg_receiver"/>
</dbReference>
<dbReference type="PROSITE" id="PS50851">
    <property type="entry name" value="CHEW"/>
    <property type="match status" value="1"/>
</dbReference>
<dbReference type="GO" id="GO:0006935">
    <property type="term" value="P:chemotaxis"/>
    <property type="evidence" value="ECO:0007669"/>
    <property type="project" value="InterPro"/>
</dbReference>
<sequence>MDREQEIQRQFLDEAQEYIHTLATALASLSQGIETETINAALRAAHSIKGGAGMMGFPILSNLAHRLEDSLKVLKIQRNTITVDADLDHWLLVAVERLQQVSEFAQQDLPLDPQWLAEQVNPVFDQLHDRLGEPEAEDAYSILSPEDGQDVLPLLFQTEVEDSLNRLEQALLHHDPGLTELVNSLTEELGGIGEMLQLTAFVQLCESVKQHLTAVPERLGEIAQAALQSWRRSQALILTHHLNELPNRLTVAGISLPSPDSTEVLITVEHLTSKSWTTDRGASPTEELTAALRPEIEEPNGNPGHPDAQPIVHTTAPTDPNVLPPLISPITPGGPELQPSPEAKPNSPAPDASDNTVRVSIKQLDRLNDLFGELTIERNSLDLNLKRLRGLMRTLTQRLQTLEQSNTQLRDVYDQVAVEKPNGTNTLLFSSLAGGLDDVADSRLTQAGLVSRFDALELDRYDDVHLLSQEVMETIVQIQEVASDLELGLDEAEQTARELHKTARHLQTHLTQVRMRPLSDITDRFPRALRELALQYGKPVQFQVEGANTLIDRHILDALNEPLLHLVRNAFDHGIELPETRQAWGKPEQGRITIRAFQQNNRTWITVSDDGGGIPLDKIRARARQMGLDPMLLAAASDEELLSLIFEPGFSTSEQVTALSGRGIGMDVVRQRLRQVQGEISVDTQAGLGTTFMLSVPFTLSVMRVLIAESNGFLMAFPTTTIQEMLMLAPEQVITTAGNLAFSWHDTMVQLIRLKQWLKFSGPRPLDNLEGTAVVSLPTVLLVSQGSQIVGLEVDRCWGEQEVAIRTIQGGPPLPAGFSHGTILGDGRVVPLVSVPDLLRWLTTCQRSQIDASTDAAFVPATPPQALTFPRSFQANLLPATARTVLIVDDSINVRRFLALTLEKAGYQVIQAKDGQEALDKLASDIAVQAIVCDIEMPRLDGYGFLARLKANPAYDQIPVAMLTTRSSDKHRQLALSLGATAYFSKPFNEQVLLQALEKMVAVG</sequence>
<evidence type="ECO:0000256" key="6">
    <source>
        <dbReference type="ARBA" id="ARBA00023012"/>
    </source>
</evidence>
<feature type="domain" description="HPt" evidence="14">
    <location>
        <begin position="1"/>
        <end position="105"/>
    </location>
</feature>
<feature type="coiled-coil region" evidence="9">
    <location>
        <begin position="385"/>
        <end position="412"/>
    </location>
</feature>
<feature type="region of interest" description="Disordered" evidence="10">
    <location>
        <begin position="296"/>
        <end position="355"/>
    </location>
</feature>
<dbReference type="SMART" id="SM01231">
    <property type="entry name" value="H-kinase_dim"/>
    <property type="match status" value="1"/>
</dbReference>
<dbReference type="InterPro" id="IPR051315">
    <property type="entry name" value="Bact_Chemotaxis_CheA"/>
</dbReference>
<dbReference type="SMART" id="SM00448">
    <property type="entry name" value="REC"/>
    <property type="match status" value="1"/>
</dbReference>